<evidence type="ECO:0000313" key="3">
    <source>
        <dbReference type="Proteomes" id="UP000050535"/>
    </source>
</evidence>
<name>A0A0P7HW17_9EURY</name>
<feature type="domain" description="Halobacterial output" evidence="1">
    <location>
        <begin position="5"/>
        <end position="72"/>
    </location>
</feature>
<dbReference type="AlphaFoldDB" id="A0A0P7HW17"/>
<protein>
    <recommendedName>
        <fullName evidence="1">Halobacterial output domain-containing protein</fullName>
    </recommendedName>
</protein>
<sequence length="87" mass="9275">MEDHADSVADRTVQAVATTTKTDPVELPPLYEAVDPDALTDLVEGMRRGEIVFTYADCMVSVTGEGLVTVEPDGVGYRSVESPSVSD</sequence>
<dbReference type="Proteomes" id="UP000050535">
    <property type="component" value="Unassembled WGS sequence"/>
</dbReference>
<reference evidence="3" key="1">
    <citation type="submission" date="2013-11" db="EMBL/GenBank/DDBJ databases">
        <authorList>
            <person name="Hoang H.T."/>
            <person name="Killian M.L."/>
            <person name="Madson D.M."/>
            <person name="Arruda P.H.E."/>
            <person name="Sun D."/>
            <person name="Schwartz K.J."/>
            <person name="Yoon K."/>
        </authorList>
    </citation>
    <scope>NUCLEOTIDE SEQUENCE [LARGE SCALE GENOMIC DNA]</scope>
    <source>
        <strain evidence="3">CDK2</strain>
    </source>
</reference>
<gene>
    <name evidence="2" type="ORF">SY89_01933</name>
</gene>
<proteinExistence type="predicted"/>
<keyword evidence="3" id="KW-1185">Reference proteome</keyword>
<dbReference type="Pfam" id="PF18545">
    <property type="entry name" value="HalOD1"/>
    <property type="match status" value="1"/>
</dbReference>
<dbReference type="InterPro" id="IPR040624">
    <property type="entry name" value="HalOD1"/>
</dbReference>
<accession>A0A0P7HW17</accession>
<dbReference type="RefSeq" id="WP_189319140.1">
    <property type="nucleotide sequence ID" value="NZ_LGUC01000001.1"/>
</dbReference>
<dbReference type="EMBL" id="LGUC01000001">
    <property type="protein sequence ID" value="KPN31190.1"/>
    <property type="molecule type" value="Genomic_DNA"/>
</dbReference>
<dbReference type="OrthoDB" id="199137at2157"/>
<organism evidence="2 3">
    <name type="scientific">Halolamina pelagica</name>
    <dbReference type="NCBI Taxonomy" id="699431"/>
    <lineage>
        <taxon>Archaea</taxon>
        <taxon>Methanobacteriati</taxon>
        <taxon>Methanobacteriota</taxon>
        <taxon>Stenosarchaea group</taxon>
        <taxon>Halobacteria</taxon>
        <taxon>Halobacteriales</taxon>
        <taxon>Haloferacaceae</taxon>
    </lineage>
</organism>
<dbReference type="STRING" id="699431.SY89_01933"/>
<evidence type="ECO:0000259" key="1">
    <source>
        <dbReference type="Pfam" id="PF18545"/>
    </source>
</evidence>
<evidence type="ECO:0000313" key="2">
    <source>
        <dbReference type="EMBL" id="KPN31190.1"/>
    </source>
</evidence>
<comment type="caution">
    <text evidence="2">The sequence shown here is derived from an EMBL/GenBank/DDBJ whole genome shotgun (WGS) entry which is preliminary data.</text>
</comment>